<feature type="domain" description="C2H2-type" evidence="6">
    <location>
        <begin position="40"/>
        <end position="68"/>
    </location>
</feature>
<evidence type="ECO:0000256" key="2">
    <source>
        <dbReference type="ARBA" id="ARBA00022771"/>
    </source>
</evidence>
<name>A0A4U8UU22_STECR</name>
<dbReference type="InterPro" id="IPR036236">
    <property type="entry name" value="Znf_C2H2_sf"/>
</dbReference>
<proteinExistence type="predicted"/>
<evidence type="ECO:0000313" key="7">
    <source>
        <dbReference type="EMBL" id="TMS36394.1"/>
    </source>
</evidence>
<evidence type="ECO:0000256" key="4">
    <source>
        <dbReference type="PROSITE-ProRule" id="PRU00042"/>
    </source>
</evidence>
<dbReference type="Proteomes" id="UP000298663">
    <property type="component" value="Unassembled WGS sequence"/>
</dbReference>
<dbReference type="PROSITE" id="PS00028">
    <property type="entry name" value="ZINC_FINGER_C2H2_1"/>
    <property type="match status" value="1"/>
</dbReference>
<evidence type="ECO:0000256" key="3">
    <source>
        <dbReference type="ARBA" id="ARBA00022833"/>
    </source>
</evidence>
<sequence>MEEPVVARRPFICPDCGKSFSTRQTEHVHIDMVHKKLCSFDCPSCDKASPSKRHLQRHINSVHKKSDP</sequence>
<keyword evidence="2 4" id="KW-0863">Zinc-finger</keyword>
<comment type="caution">
    <text evidence="7">The sequence shown here is derived from an EMBL/GenBank/DDBJ whole genome shotgun (WGS) entry which is preliminary data.</text>
</comment>
<keyword evidence="3" id="KW-0862">Zinc</keyword>
<reference evidence="7 8" key="2">
    <citation type="journal article" date="2019" name="G3 (Bethesda)">
        <title>Hybrid Assembly of the Genome of the Entomopathogenic Nematode Steinernema carpocapsae Identifies the X-Chromosome.</title>
        <authorList>
            <person name="Serra L."/>
            <person name="Macchietto M."/>
            <person name="Macias-Munoz A."/>
            <person name="McGill C.J."/>
            <person name="Rodriguez I.M."/>
            <person name="Rodriguez B."/>
            <person name="Murad R."/>
            <person name="Mortazavi A."/>
        </authorList>
    </citation>
    <scope>NUCLEOTIDE SEQUENCE [LARGE SCALE GENOMIC DNA]</scope>
    <source>
        <strain evidence="7 8">ALL</strain>
    </source>
</reference>
<accession>A0A4U8UU22</accession>
<dbReference type="AlphaFoldDB" id="A0A4U8UU22"/>
<gene>
    <name evidence="7" type="ORF">L596_003569</name>
</gene>
<keyword evidence="1" id="KW-0479">Metal-binding</keyword>
<dbReference type="SUPFAM" id="SSF57667">
    <property type="entry name" value="beta-beta-alpha zinc fingers"/>
    <property type="match status" value="1"/>
</dbReference>
<dbReference type="GO" id="GO:0008270">
    <property type="term" value="F:zinc ion binding"/>
    <property type="evidence" value="ECO:0007669"/>
    <property type="project" value="UniProtKB-KW"/>
</dbReference>
<dbReference type="FunFam" id="3.30.160.60:FF:000446">
    <property type="entry name" value="Zinc finger protein"/>
    <property type="match status" value="1"/>
</dbReference>
<organism evidence="7 8">
    <name type="scientific">Steinernema carpocapsae</name>
    <name type="common">Entomopathogenic nematode</name>
    <dbReference type="NCBI Taxonomy" id="34508"/>
    <lineage>
        <taxon>Eukaryota</taxon>
        <taxon>Metazoa</taxon>
        <taxon>Ecdysozoa</taxon>
        <taxon>Nematoda</taxon>
        <taxon>Chromadorea</taxon>
        <taxon>Rhabditida</taxon>
        <taxon>Tylenchina</taxon>
        <taxon>Panagrolaimomorpha</taxon>
        <taxon>Strongyloidoidea</taxon>
        <taxon>Steinernematidae</taxon>
        <taxon>Steinernema</taxon>
    </lineage>
</organism>
<protein>
    <recommendedName>
        <fullName evidence="6">C2H2-type domain-containing protein</fullName>
    </recommendedName>
</protein>
<dbReference type="EMBL" id="AZBU02000001">
    <property type="protein sequence ID" value="TMS36394.1"/>
    <property type="molecule type" value="Genomic_DNA"/>
</dbReference>
<evidence type="ECO:0000256" key="1">
    <source>
        <dbReference type="ARBA" id="ARBA00022723"/>
    </source>
</evidence>
<keyword evidence="8" id="KW-1185">Reference proteome</keyword>
<dbReference type="OrthoDB" id="8117402at2759"/>
<dbReference type="InterPro" id="IPR013087">
    <property type="entry name" value="Znf_C2H2_type"/>
</dbReference>
<feature type="domain" description="C2H2-type" evidence="6">
    <location>
        <begin position="11"/>
        <end position="34"/>
    </location>
</feature>
<dbReference type="SMART" id="SM00355">
    <property type="entry name" value="ZnF_C2H2"/>
    <property type="match status" value="2"/>
</dbReference>
<dbReference type="GO" id="GO:0000122">
    <property type="term" value="P:negative regulation of transcription by RNA polymerase II"/>
    <property type="evidence" value="ECO:0007669"/>
    <property type="project" value="UniProtKB-ARBA"/>
</dbReference>
<dbReference type="Pfam" id="PF00096">
    <property type="entry name" value="zf-C2H2"/>
    <property type="match status" value="2"/>
</dbReference>
<feature type="compositionally biased region" description="Basic residues" evidence="5">
    <location>
        <begin position="50"/>
        <end position="68"/>
    </location>
</feature>
<evidence type="ECO:0000256" key="5">
    <source>
        <dbReference type="SAM" id="MobiDB-lite"/>
    </source>
</evidence>
<feature type="region of interest" description="Disordered" evidence="5">
    <location>
        <begin position="47"/>
        <end position="68"/>
    </location>
</feature>
<dbReference type="GO" id="GO:0005634">
    <property type="term" value="C:nucleus"/>
    <property type="evidence" value="ECO:0007669"/>
    <property type="project" value="UniProtKB-ARBA"/>
</dbReference>
<dbReference type="PROSITE" id="PS50157">
    <property type="entry name" value="ZINC_FINGER_C2H2_2"/>
    <property type="match status" value="2"/>
</dbReference>
<evidence type="ECO:0000313" key="8">
    <source>
        <dbReference type="Proteomes" id="UP000298663"/>
    </source>
</evidence>
<dbReference type="Gene3D" id="3.30.160.60">
    <property type="entry name" value="Classic Zinc Finger"/>
    <property type="match status" value="2"/>
</dbReference>
<evidence type="ECO:0000259" key="6">
    <source>
        <dbReference type="PROSITE" id="PS50157"/>
    </source>
</evidence>
<reference evidence="7 8" key="1">
    <citation type="journal article" date="2015" name="Genome Biol.">
        <title>Comparative genomics of Steinernema reveals deeply conserved gene regulatory networks.</title>
        <authorList>
            <person name="Dillman A.R."/>
            <person name="Macchietto M."/>
            <person name="Porter C.F."/>
            <person name="Rogers A."/>
            <person name="Williams B."/>
            <person name="Antoshechkin I."/>
            <person name="Lee M.M."/>
            <person name="Goodwin Z."/>
            <person name="Lu X."/>
            <person name="Lewis E.E."/>
            <person name="Goodrich-Blair H."/>
            <person name="Stock S.P."/>
            <person name="Adams B.J."/>
            <person name="Sternberg P.W."/>
            <person name="Mortazavi A."/>
        </authorList>
    </citation>
    <scope>NUCLEOTIDE SEQUENCE [LARGE SCALE GENOMIC DNA]</scope>
    <source>
        <strain evidence="7 8">ALL</strain>
    </source>
</reference>